<reference evidence="5 6" key="1">
    <citation type="submission" date="2020-09" db="EMBL/GenBank/DDBJ databases">
        <title>Pseudoxanthomonas sp. CAU 1598 isolated from sand of Yaerae Beach.</title>
        <authorList>
            <person name="Kim W."/>
        </authorList>
    </citation>
    <scope>NUCLEOTIDE SEQUENCE [LARGE SCALE GENOMIC DNA]</scope>
    <source>
        <strain evidence="5 6">CAU 1598</strain>
    </source>
</reference>
<feature type="compositionally biased region" description="Basic residues" evidence="4">
    <location>
        <begin position="41"/>
        <end position="51"/>
    </location>
</feature>
<comment type="caution">
    <text evidence="5">The sequence shown here is derived from an EMBL/GenBank/DDBJ whole genome shotgun (WGS) entry which is preliminary data.</text>
</comment>
<comment type="similarity">
    <text evidence="1">Belongs to the bacterial ribosomal protein bTHX family.</text>
</comment>
<gene>
    <name evidence="5" type="ORF">IFO71_15690</name>
</gene>
<feature type="compositionally biased region" description="Low complexity" evidence="4">
    <location>
        <begin position="31"/>
        <end position="40"/>
    </location>
</feature>
<evidence type="ECO:0000313" key="6">
    <source>
        <dbReference type="Proteomes" id="UP000613768"/>
    </source>
</evidence>
<dbReference type="GO" id="GO:0005840">
    <property type="term" value="C:ribosome"/>
    <property type="evidence" value="ECO:0007669"/>
    <property type="project" value="UniProtKB-KW"/>
</dbReference>
<accession>A0AAW3ZQI5</accession>
<dbReference type="GO" id="GO:1990904">
    <property type="term" value="C:ribonucleoprotein complex"/>
    <property type="evidence" value="ECO:0007669"/>
    <property type="project" value="UniProtKB-KW"/>
</dbReference>
<dbReference type="InterPro" id="IPR030826">
    <property type="entry name" value="Ribosomal_bTHX/bTHXc/bTHXm"/>
</dbReference>
<evidence type="ECO:0000256" key="3">
    <source>
        <dbReference type="ARBA" id="ARBA00023274"/>
    </source>
</evidence>
<keyword evidence="2 5" id="KW-0689">Ribosomal protein</keyword>
<protein>
    <submittedName>
        <fullName evidence="5">30S ribosomal protein THX</fullName>
    </submittedName>
</protein>
<dbReference type="EMBL" id="JACYTR010000043">
    <property type="protein sequence ID" value="MBD8527185.1"/>
    <property type="molecule type" value="Genomic_DNA"/>
</dbReference>
<evidence type="ECO:0000256" key="2">
    <source>
        <dbReference type="ARBA" id="ARBA00022980"/>
    </source>
</evidence>
<evidence type="ECO:0000256" key="1">
    <source>
        <dbReference type="ARBA" id="ARBA00010834"/>
    </source>
</evidence>
<evidence type="ECO:0000256" key="4">
    <source>
        <dbReference type="SAM" id="MobiDB-lite"/>
    </source>
</evidence>
<evidence type="ECO:0000313" key="5">
    <source>
        <dbReference type="EMBL" id="MBD8527185.1"/>
    </source>
</evidence>
<dbReference type="NCBIfam" id="TIGR04560">
    <property type="entry name" value="ribo_THX"/>
    <property type="match status" value="1"/>
</dbReference>
<dbReference type="RefSeq" id="WP_192030607.1">
    <property type="nucleotide sequence ID" value="NZ_JACYTR010000043.1"/>
</dbReference>
<keyword evidence="3" id="KW-0687">Ribonucleoprotein</keyword>
<dbReference type="AlphaFoldDB" id="A0AAW3ZQI5"/>
<keyword evidence="6" id="KW-1185">Reference proteome</keyword>
<dbReference type="Proteomes" id="UP000613768">
    <property type="component" value="Unassembled WGS sequence"/>
</dbReference>
<sequence length="51" mass="5118">MGKGDKKTFRGKVFAGSYGNARTAGVKIGSATPKAAVAKKAPAKKAPAKKA</sequence>
<name>A0AAW3ZQI5_9GAMM</name>
<organism evidence="5 6">
    <name type="scientific">Pseudomarimonas arenosa</name>
    <dbReference type="NCBI Taxonomy" id="2774145"/>
    <lineage>
        <taxon>Bacteria</taxon>
        <taxon>Pseudomonadati</taxon>
        <taxon>Pseudomonadota</taxon>
        <taxon>Gammaproteobacteria</taxon>
        <taxon>Lysobacterales</taxon>
        <taxon>Lysobacteraceae</taxon>
        <taxon>Pseudomarimonas</taxon>
    </lineage>
</organism>
<feature type="region of interest" description="Disordered" evidence="4">
    <location>
        <begin position="31"/>
        <end position="51"/>
    </location>
</feature>
<proteinExistence type="inferred from homology"/>